<proteinExistence type="predicted"/>
<dbReference type="STRING" id="1334629.MFUL124B02_30695"/>
<reference evidence="8 9" key="1">
    <citation type="submission" date="2016-10" db="EMBL/GenBank/DDBJ databases">
        <authorList>
            <person name="Varghese N."/>
            <person name="Submissions S."/>
        </authorList>
    </citation>
    <scope>NUCLEOTIDE SEQUENCE [LARGE SCALE GENOMIC DNA]</scope>
    <source>
        <strain evidence="8 9">DSM 16525</strain>
    </source>
</reference>
<dbReference type="Proteomes" id="UP000321514">
    <property type="component" value="Unassembled WGS sequence"/>
</dbReference>
<reference evidence="7 10" key="2">
    <citation type="submission" date="2019-07" db="EMBL/GenBank/DDBJ databases">
        <title>Whole genome shotgun sequence of Myxococcus fulvus NBRC 100333.</title>
        <authorList>
            <person name="Hosoyama A."/>
            <person name="Uohara A."/>
            <person name="Ohji S."/>
            <person name="Ichikawa N."/>
        </authorList>
    </citation>
    <scope>NUCLEOTIDE SEQUENCE [LARGE SCALE GENOMIC DNA]</scope>
    <source>
        <strain evidence="7 10">NBRC 100333</strain>
    </source>
</reference>
<evidence type="ECO:0000313" key="10">
    <source>
        <dbReference type="Proteomes" id="UP000321514"/>
    </source>
</evidence>
<organism evidence="7 10">
    <name type="scientific">Myxococcus fulvus</name>
    <dbReference type="NCBI Taxonomy" id="33"/>
    <lineage>
        <taxon>Bacteria</taxon>
        <taxon>Pseudomonadati</taxon>
        <taxon>Myxococcota</taxon>
        <taxon>Myxococcia</taxon>
        <taxon>Myxococcales</taxon>
        <taxon>Cystobacterineae</taxon>
        <taxon>Myxococcaceae</taxon>
        <taxon>Myxococcus</taxon>
    </lineage>
</organism>
<comment type="caution">
    <text evidence="7">The sequence shown here is derived from an EMBL/GenBank/DDBJ whole genome shotgun (WGS) entry which is preliminary data.</text>
</comment>
<feature type="domain" description="3-hydroxyacyl-CoA dehydrogenase NAD binding" evidence="5">
    <location>
        <begin position="7"/>
        <end position="199"/>
    </location>
</feature>
<dbReference type="GO" id="GO:0006631">
    <property type="term" value="P:fatty acid metabolic process"/>
    <property type="evidence" value="ECO:0007669"/>
    <property type="project" value="InterPro"/>
</dbReference>
<dbReference type="InterPro" id="IPR045004">
    <property type="entry name" value="ECH_dom"/>
</dbReference>
<dbReference type="Gene3D" id="3.90.226.10">
    <property type="entry name" value="2-enoyl-CoA Hydratase, Chain A, domain 1"/>
    <property type="match status" value="1"/>
</dbReference>
<evidence type="ECO:0000256" key="2">
    <source>
        <dbReference type="ARBA" id="ARBA00023027"/>
    </source>
</evidence>
<dbReference type="EMBL" id="BJXR01000028">
    <property type="protein sequence ID" value="GEN08449.1"/>
    <property type="molecule type" value="Genomic_DNA"/>
</dbReference>
<keyword evidence="2" id="KW-0520">NAD</keyword>
<gene>
    <name evidence="7" type="ORF">MFU01_34860</name>
    <name evidence="8" type="ORF">SAMN05443572_106123</name>
</gene>
<dbReference type="AlphaFoldDB" id="A0A511T2Q8"/>
<name>A0A511T2Q8_MYXFU</name>
<dbReference type="PANTHER" id="PTHR48075">
    <property type="entry name" value="3-HYDROXYACYL-COA DEHYDROGENASE FAMILY PROTEIN"/>
    <property type="match status" value="1"/>
</dbReference>
<dbReference type="SUPFAM" id="SSF52096">
    <property type="entry name" value="ClpP/crotonase"/>
    <property type="match status" value="1"/>
</dbReference>
<evidence type="ECO:0000259" key="6">
    <source>
        <dbReference type="Pfam" id="PF16113"/>
    </source>
</evidence>
<dbReference type="Pfam" id="PF16113">
    <property type="entry name" value="ECH_2"/>
    <property type="match status" value="1"/>
</dbReference>
<dbReference type="InterPro" id="IPR036291">
    <property type="entry name" value="NAD(P)-bd_dom_sf"/>
</dbReference>
<keyword evidence="9" id="KW-1185">Reference proteome</keyword>
<dbReference type="Proteomes" id="UP000183760">
    <property type="component" value="Unassembled WGS sequence"/>
</dbReference>
<dbReference type="Pfam" id="PF02737">
    <property type="entry name" value="3HCDH_N"/>
    <property type="match status" value="1"/>
</dbReference>
<dbReference type="GO" id="GO:0070403">
    <property type="term" value="F:NAD+ binding"/>
    <property type="evidence" value="ECO:0007669"/>
    <property type="project" value="InterPro"/>
</dbReference>
<dbReference type="RefSeq" id="WP_074955940.1">
    <property type="nucleotide sequence ID" value="NZ_BJXR01000028.1"/>
</dbReference>
<dbReference type="EMBL" id="FOIB01000006">
    <property type="protein sequence ID" value="SEU20303.1"/>
    <property type="molecule type" value="Genomic_DNA"/>
</dbReference>
<dbReference type="Gene3D" id="1.10.1040.50">
    <property type="match status" value="1"/>
</dbReference>
<evidence type="ECO:0000313" key="9">
    <source>
        <dbReference type="Proteomes" id="UP000183760"/>
    </source>
</evidence>
<dbReference type="Gene3D" id="3.40.50.720">
    <property type="entry name" value="NAD(P)-binding Rossmann-like Domain"/>
    <property type="match status" value="1"/>
</dbReference>
<dbReference type="GO" id="GO:0003857">
    <property type="term" value="F:(3S)-3-hydroxyacyl-CoA dehydrogenase (NAD+) activity"/>
    <property type="evidence" value="ECO:0007669"/>
    <property type="project" value="UniProtKB-EC"/>
</dbReference>
<comment type="catalytic activity">
    <reaction evidence="3">
        <text>a (3S)-3-hydroxyacyl-CoA + NAD(+) = a 3-oxoacyl-CoA + NADH + H(+)</text>
        <dbReference type="Rhea" id="RHEA:22432"/>
        <dbReference type="ChEBI" id="CHEBI:15378"/>
        <dbReference type="ChEBI" id="CHEBI:57318"/>
        <dbReference type="ChEBI" id="CHEBI:57540"/>
        <dbReference type="ChEBI" id="CHEBI:57945"/>
        <dbReference type="ChEBI" id="CHEBI:90726"/>
        <dbReference type="EC" id="1.1.1.35"/>
    </reaction>
</comment>
<dbReference type="SUPFAM" id="SSF51735">
    <property type="entry name" value="NAD(P)-binding Rossmann-fold domains"/>
    <property type="match status" value="1"/>
</dbReference>
<accession>A0A511T2Q8</accession>
<dbReference type="InterPro" id="IPR006176">
    <property type="entry name" value="3-OHacyl-CoA_DH_NAD-bd"/>
</dbReference>
<dbReference type="InterPro" id="IPR008927">
    <property type="entry name" value="6-PGluconate_DH-like_C_sf"/>
</dbReference>
<evidence type="ECO:0000256" key="3">
    <source>
        <dbReference type="ARBA" id="ARBA00049556"/>
    </source>
</evidence>
<dbReference type="CDD" id="cd06558">
    <property type="entry name" value="crotonase-like"/>
    <property type="match status" value="1"/>
</dbReference>
<evidence type="ECO:0000259" key="5">
    <source>
        <dbReference type="Pfam" id="PF02737"/>
    </source>
</evidence>
<evidence type="ECO:0000256" key="1">
    <source>
        <dbReference type="ARBA" id="ARBA00023002"/>
    </source>
</evidence>
<sequence length="796" mass="86779">MTTRIRKVAVLGAGVMGSGIAAHLANSGVRALLLDIVPPKAAPGEDTSTKAFRNKFALGALANMRKQKPSPIMSEQVFTAIEVGNFDDDLQRISECDWVIEVVKEDLAVKQALFAKVEQHARKDAIISSNTSGMSIVGMTEGRGEAFKKNFLVTHFFNPVRYMKLLELVAGKDTDPAVMKAIHRFGEEVLGKGIVYGKDTTNFIANRIGVYGMMRTIAAMGPAELSIEEVDKIFGPAMGRPKSAVFRTADIVGLDTFVHVSKNCYDTLTQDEEREVFAIPGFLQKMVEKGMLGDKSGGGFYKKDKSSGGKEILALDLKTLEYRQQGKVRFESLGAAREVENVKERVAVVMNGTDKAAKFAEQVTLDVLAYTSRRIPEIADDVVNVDRGVRWGFGWDLGPFEVWDAYGVKKGVARMKELGLKPAKWVEDMLATGRESFYGVEGGKDTYWDIPTKSVKVVPENARTQRVEYLKRGNKKVAGNDSATLWDLGDGATLLEFHTKMNSIDDQIIEMMHTALDETEKNFKGLVIGNDGANFSAGANIVALVWAAKSGQYEDIRKLVTSFQAANQRMRYSPVPVVTAPFNLTLGGGAEVTMGGNAVQASAELYMGLVEVGVGLIPGGGGNMQLLRNVYGAYSTDKDFDPFPFLKKVFLSIGTAKVATSAEEAREAGFLTHADGISANRDFLLSDAKARVLGMADAGFRAPRPSRFRLGGPSGYATIDMMLYDMEMNGQVSAHDRKIGQKLARVLTGGDTSTSALVTEEKLLELEAEAFLSLCGEEKTQDRLTFMIEKGKPLRN</sequence>
<dbReference type="Pfam" id="PF00725">
    <property type="entry name" value="3HCDH"/>
    <property type="match status" value="1"/>
</dbReference>
<dbReference type="InterPro" id="IPR006108">
    <property type="entry name" value="3HC_DH_C"/>
</dbReference>
<dbReference type="PANTHER" id="PTHR48075:SF7">
    <property type="entry name" value="3-HYDROXYACYL-COA DEHYDROGENASE-RELATED"/>
    <property type="match status" value="1"/>
</dbReference>
<protein>
    <submittedName>
        <fullName evidence="7">3-hydroxyacyl-CoA dehydrogenase</fullName>
    </submittedName>
</protein>
<dbReference type="OrthoDB" id="5389341at2"/>
<feature type="domain" description="3-hydroxyacyl-CoA dehydrogenase C-terminal" evidence="4">
    <location>
        <begin position="203"/>
        <end position="302"/>
    </location>
</feature>
<evidence type="ECO:0000313" key="7">
    <source>
        <dbReference type="EMBL" id="GEN08449.1"/>
    </source>
</evidence>
<dbReference type="InterPro" id="IPR029045">
    <property type="entry name" value="ClpP/crotonase-like_dom_sf"/>
</dbReference>
<dbReference type="SUPFAM" id="SSF48179">
    <property type="entry name" value="6-phosphogluconate dehydrogenase C-terminal domain-like"/>
    <property type="match status" value="2"/>
</dbReference>
<evidence type="ECO:0000259" key="4">
    <source>
        <dbReference type="Pfam" id="PF00725"/>
    </source>
</evidence>
<evidence type="ECO:0000313" key="8">
    <source>
        <dbReference type="EMBL" id="SEU20303.1"/>
    </source>
</evidence>
<keyword evidence="1" id="KW-0560">Oxidoreductase</keyword>
<feature type="domain" description="Enoyl-CoA hydratase/isomerase" evidence="6">
    <location>
        <begin position="495"/>
        <end position="628"/>
    </location>
</feature>